<dbReference type="EMBL" id="KQ242264">
    <property type="protein sequence ID" value="KNC79675.1"/>
    <property type="molecule type" value="Genomic_DNA"/>
</dbReference>
<evidence type="ECO:0000313" key="3">
    <source>
        <dbReference type="Proteomes" id="UP000054560"/>
    </source>
</evidence>
<dbReference type="GeneID" id="25908443"/>
<sequence>MDEDESDQTKAIHCELQASEISKTHWNRVNEEHIANIATNTRDPDKSKIFHLDENSWTPRGRVNQGQNILGGATITRRSNNNSEEQPRSWKIVE</sequence>
<feature type="region of interest" description="Disordered" evidence="1">
    <location>
        <begin position="57"/>
        <end position="94"/>
    </location>
</feature>
<dbReference type="Proteomes" id="UP000054560">
    <property type="component" value="Unassembled WGS sequence"/>
</dbReference>
<organism evidence="2 3">
    <name type="scientific">Sphaeroforma arctica JP610</name>
    <dbReference type="NCBI Taxonomy" id="667725"/>
    <lineage>
        <taxon>Eukaryota</taxon>
        <taxon>Ichthyosporea</taxon>
        <taxon>Ichthyophonida</taxon>
        <taxon>Sphaeroforma</taxon>
    </lineage>
</organism>
<feature type="compositionally biased region" description="Basic and acidic residues" evidence="1">
    <location>
        <begin position="85"/>
        <end position="94"/>
    </location>
</feature>
<dbReference type="RefSeq" id="XP_014153577.1">
    <property type="nucleotide sequence ID" value="XM_014298102.1"/>
</dbReference>
<accession>A0A0L0FSF6</accession>
<keyword evidence="3" id="KW-1185">Reference proteome</keyword>
<name>A0A0L0FSF6_9EUKA</name>
<evidence type="ECO:0000256" key="1">
    <source>
        <dbReference type="SAM" id="MobiDB-lite"/>
    </source>
</evidence>
<protein>
    <submittedName>
        <fullName evidence="2">Uncharacterized protein</fullName>
    </submittedName>
</protein>
<proteinExistence type="predicted"/>
<dbReference type="AlphaFoldDB" id="A0A0L0FSF6"/>
<gene>
    <name evidence="2" type="ORF">SARC_07939</name>
</gene>
<reference evidence="2 3" key="1">
    <citation type="submission" date="2011-02" db="EMBL/GenBank/DDBJ databases">
        <title>The Genome Sequence of Sphaeroforma arctica JP610.</title>
        <authorList>
            <consortium name="The Broad Institute Genome Sequencing Platform"/>
            <person name="Russ C."/>
            <person name="Cuomo C."/>
            <person name="Young S.K."/>
            <person name="Zeng Q."/>
            <person name="Gargeya S."/>
            <person name="Alvarado L."/>
            <person name="Berlin A."/>
            <person name="Chapman S.B."/>
            <person name="Chen Z."/>
            <person name="Freedman E."/>
            <person name="Gellesch M."/>
            <person name="Goldberg J."/>
            <person name="Griggs A."/>
            <person name="Gujja S."/>
            <person name="Heilman E."/>
            <person name="Heiman D."/>
            <person name="Howarth C."/>
            <person name="Mehta T."/>
            <person name="Neiman D."/>
            <person name="Pearson M."/>
            <person name="Roberts A."/>
            <person name="Saif S."/>
            <person name="Shea T."/>
            <person name="Shenoy N."/>
            <person name="Sisk P."/>
            <person name="Stolte C."/>
            <person name="Sykes S."/>
            <person name="White J."/>
            <person name="Yandava C."/>
            <person name="Burger G."/>
            <person name="Gray M.W."/>
            <person name="Holland P.W.H."/>
            <person name="King N."/>
            <person name="Lang F.B.F."/>
            <person name="Roger A.J."/>
            <person name="Ruiz-Trillo I."/>
            <person name="Haas B."/>
            <person name="Nusbaum C."/>
            <person name="Birren B."/>
        </authorList>
    </citation>
    <scope>NUCLEOTIDE SEQUENCE [LARGE SCALE GENOMIC DNA]</scope>
    <source>
        <strain evidence="2 3">JP610</strain>
    </source>
</reference>
<evidence type="ECO:0000313" key="2">
    <source>
        <dbReference type="EMBL" id="KNC79675.1"/>
    </source>
</evidence>